<dbReference type="GO" id="GO:0016757">
    <property type="term" value="F:glycosyltransferase activity"/>
    <property type="evidence" value="ECO:0007669"/>
    <property type="project" value="InterPro"/>
</dbReference>
<sequence length="225" mass="24776">MSDRLLTVSEFARDEIVECYPRAAGKTLVTYNGVTPPTKPGEPIDDLTKDHFILSVGATNPRKNLETLVQAYQRYRESENDPIDLVLAGPDRNVFASNDLPDVSGVRALGFVSDEELAWLYRNATALAYPSLYEGFGLPIIEAMHVETPVITSNRGAMAEVAGNAALLADPNNPNEIAECIMQANRDESVTQQLIQQGSSRAAEFTWDRTARETVTAYREVINNV</sequence>
<feature type="domain" description="Glycosyl transferase family 1" evidence="2">
    <location>
        <begin position="48"/>
        <end position="199"/>
    </location>
</feature>
<dbReference type="PANTHER" id="PTHR46401:SF2">
    <property type="entry name" value="GLYCOSYLTRANSFERASE WBBK-RELATED"/>
    <property type="match status" value="1"/>
</dbReference>
<evidence type="ECO:0000313" key="3">
    <source>
        <dbReference type="EMBL" id="GAA5050872.1"/>
    </source>
</evidence>
<accession>A0AAV3UHX2</accession>
<gene>
    <name evidence="3" type="ORF">GCM10025751_25470</name>
</gene>
<dbReference type="Proteomes" id="UP001501729">
    <property type="component" value="Unassembled WGS sequence"/>
</dbReference>
<protein>
    <recommendedName>
        <fullName evidence="2">Glycosyl transferase family 1 domain-containing protein</fullName>
    </recommendedName>
</protein>
<dbReference type="InterPro" id="IPR001296">
    <property type="entry name" value="Glyco_trans_1"/>
</dbReference>
<dbReference type="EMBL" id="BAABKX010000008">
    <property type="protein sequence ID" value="GAA5050872.1"/>
    <property type="molecule type" value="Genomic_DNA"/>
</dbReference>
<proteinExistence type="predicted"/>
<keyword evidence="4" id="KW-1185">Reference proteome</keyword>
<dbReference type="Gene3D" id="3.40.50.2000">
    <property type="entry name" value="Glycogen Phosphorylase B"/>
    <property type="match status" value="1"/>
</dbReference>
<evidence type="ECO:0000256" key="1">
    <source>
        <dbReference type="ARBA" id="ARBA00022679"/>
    </source>
</evidence>
<evidence type="ECO:0000313" key="4">
    <source>
        <dbReference type="Proteomes" id="UP001501729"/>
    </source>
</evidence>
<dbReference type="AlphaFoldDB" id="A0AAV3UHX2"/>
<dbReference type="SUPFAM" id="SSF53756">
    <property type="entry name" value="UDP-Glycosyltransferase/glycogen phosphorylase"/>
    <property type="match status" value="1"/>
</dbReference>
<comment type="caution">
    <text evidence="3">The sequence shown here is derived from an EMBL/GenBank/DDBJ whole genome shotgun (WGS) entry which is preliminary data.</text>
</comment>
<keyword evidence="1" id="KW-0808">Transferase</keyword>
<dbReference type="Pfam" id="PF00534">
    <property type="entry name" value="Glycos_transf_1"/>
    <property type="match status" value="1"/>
</dbReference>
<name>A0AAV3UHX2_9EURY</name>
<evidence type="ECO:0000259" key="2">
    <source>
        <dbReference type="Pfam" id="PF00534"/>
    </source>
</evidence>
<dbReference type="PANTHER" id="PTHR46401">
    <property type="entry name" value="GLYCOSYLTRANSFERASE WBBK-RELATED"/>
    <property type="match status" value="1"/>
</dbReference>
<organism evidence="3 4">
    <name type="scientific">Haladaptatus pallidirubidus</name>
    <dbReference type="NCBI Taxonomy" id="1008152"/>
    <lineage>
        <taxon>Archaea</taxon>
        <taxon>Methanobacteriati</taxon>
        <taxon>Methanobacteriota</taxon>
        <taxon>Stenosarchaea group</taxon>
        <taxon>Halobacteria</taxon>
        <taxon>Halobacteriales</taxon>
        <taxon>Haladaptataceae</taxon>
        <taxon>Haladaptatus</taxon>
    </lineage>
</organism>
<reference evidence="3 4" key="1">
    <citation type="journal article" date="2019" name="Int. J. Syst. Evol. Microbiol.">
        <title>The Global Catalogue of Microorganisms (GCM) 10K type strain sequencing project: providing services to taxonomists for standard genome sequencing and annotation.</title>
        <authorList>
            <consortium name="The Broad Institute Genomics Platform"/>
            <consortium name="The Broad Institute Genome Sequencing Center for Infectious Disease"/>
            <person name="Wu L."/>
            <person name="Ma J."/>
        </authorList>
    </citation>
    <scope>NUCLEOTIDE SEQUENCE [LARGE SCALE GENOMIC DNA]</scope>
    <source>
        <strain evidence="3 4">JCM 17504</strain>
    </source>
</reference>
<dbReference type="CDD" id="cd03809">
    <property type="entry name" value="GT4_MtfB-like"/>
    <property type="match status" value="1"/>
</dbReference>